<keyword evidence="2" id="KW-1185">Reference proteome</keyword>
<dbReference type="InterPro" id="IPR011009">
    <property type="entry name" value="Kinase-like_dom_sf"/>
</dbReference>
<accession>A0A1I5CE23</accession>
<name>A0A1I5CE23_9RHOB</name>
<evidence type="ECO:0008006" key="3">
    <source>
        <dbReference type="Google" id="ProtNLM"/>
    </source>
</evidence>
<dbReference type="Proteomes" id="UP000198599">
    <property type="component" value="Unassembled WGS sequence"/>
</dbReference>
<proteinExistence type="predicted"/>
<dbReference type="AlphaFoldDB" id="A0A1I5CE23"/>
<dbReference type="SUPFAM" id="SSF56112">
    <property type="entry name" value="Protein kinase-like (PK-like)"/>
    <property type="match status" value="1"/>
</dbReference>
<evidence type="ECO:0000313" key="2">
    <source>
        <dbReference type="Proteomes" id="UP000198599"/>
    </source>
</evidence>
<organism evidence="1 2">
    <name type="scientific">Roseovarius lutimaris</name>
    <dbReference type="NCBI Taxonomy" id="1005928"/>
    <lineage>
        <taxon>Bacteria</taxon>
        <taxon>Pseudomonadati</taxon>
        <taxon>Pseudomonadota</taxon>
        <taxon>Alphaproteobacteria</taxon>
        <taxon>Rhodobacterales</taxon>
        <taxon>Roseobacteraceae</taxon>
        <taxon>Roseovarius</taxon>
    </lineage>
</organism>
<dbReference type="RefSeq" id="WP_245736300.1">
    <property type="nucleotide sequence ID" value="NZ_FOVP01000010.1"/>
</dbReference>
<reference evidence="2" key="1">
    <citation type="submission" date="2016-10" db="EMBL/GenBank/DDBJ databases">
        <authorList>
            <person name="Varghese N."/>
            <person name="Submissions S."/>
        </authorList>
    </citation>
    <scope>NUCLEOTIDE SEQUENCE [LARGE SCALE GENOMIC DNA]</scope>
    <source>
        <strain evidence="2">DSM 28463</strain>
    </source>
</reference>
<dbReference type="STRING" id="1005928.SAMN04487859_1102"/>
<protein>
    <recommendedName>
        <fullName evidence="3">Phosphotransferase enzyme family protein</fullName>
    </recommendedName>
</protein>
<dbReference type="EMBL" id="FOVP01000010">
    <property type="protein sequence ID" value="SFN85285.1"/>
    <property type="molecule type" value="Genomic_DNA"/>
</dbReference>
<sequence>MRIVESAERLFSQPVLDVDSPGGESRSSYRLVFADRTVIATLRPNFRRTHIEAFTLRKLWPNCTDLPECLGVDGEILFQSDVGGKRLNLEISKVNKSKRVDLAHDAVASIFRIQAAGRKARLHEALPHLGQNKLWLENFVGGVSELEEFSQGRSASLDRPALCDMIAYPGAQFVKWDCRSGNAAIGPDDKLRWFDCEYSGARHGAEDFAWLIGDEAWPLSPEVMETIVADCFDTGTGHARDDYLDYMALYLTFHCIQRFKLIVNEANKRGWLSKTRVRKYDDVGAHPEFAAHICRVGSYFAERNNETRPVARDFEDAELVFLNVLKDSLKRAKA</sequence>
<gene>
    <name evidence="1" type="ORF">SAMN04487859_1102</name>
</gene>
<evidence type="ECO:0000313" key="1">
    <source>
        <dbReference type="EMBL" id="SFN85285.1"/>
    </source>
</evidence>